<dbReference type="PROSITE" id="PS00455">
    <property type="entry name" value="AMP_BINDING"/>
    <property type="match status" value="1"/>
</dbReference>
<keyword evidence="6" id="KW-1185">Reference proteome</keyword>
<dbReference type="FunFam" id="3.30.300.30:FF:000008">
    <property type="entry name" value="2,3-dihydroxybenzoate-AMP ligase"/>
    <property type="match status" value="1"/>
</dbReference>
<dbReference type="RefSeq" id="WP_147648088.1">
    <property type="nucleotide sequence ID" value="NZ_CP042806.1"/>
</dbReference>
<evidence type="ECO:0000313" key="5">
    <source>
        <dbReference type="EMBL" id="QEE28890.1"/>
    </source>
</evidence>
<feature type="domain" description="AMP-dependent synthetase/ligase" evidence="3">
    <location>
        <begin position="11"/>
        <end position="351"/>
    </location>
</feature>
<proteinExistence type="inferred from homology"/>
<dbReference type="Gene3D" id="3.30.300.30">
    <property type="match status" value="1"/>
</dbReference>
<evidence type="ECO:0000256" key="2">
    <source>
        <dbReference type="ARBA" id="ARBA00022598"/>
    </source>
</evidence>
<evidence type="ECO:0000313" key="6">
    <source>
        <dbReference type="Proteomes" id="UP000321820"/>
    </source>
</evidence>
<dbReference type="InterPro" id="IPR000873">
    <property type="entry name" value="AMP-dep_synth/lig_dom"/>
</dbReference>
<dbReference type="Pfam" id="PF13193">
    <property type="entry name" value="AMP-binding_C"/>
    <property type="match status" value="1"/>
</dbReference>
<evidence type="ECO:0000259" key="4">
    <source>
        <dbReference type="Pfam" id="PF13193"/>
    </source>
</evidence>
<sequence length="506" mass="55815">MIYTHTIGRAIQYFPNHIAIRKESGAVTFLELDSRVRGIAATLRQQGFLGGDRLALLMPNGPDYIELIYACGLLGIIAVPINTRYAQAEIDRLLKDARPRGIIRHSKLPSPTVRLQWECVIDVEPLQESGEPYGGEFYDPQAVLALIYTSGTTGQPKGAALTHSGIFSNIYDLDYWLAYREQAVFLHASPMFHIADFPAIFAAPVFGATQATLARFDPEAFCKRVEVDQVTHTVLVPTMINALCRFEQLGEHNLQSLDVLAYGGSPIAPSLVREVREKLPNAKLLQVYGLSEAGFLTGLKDEEHTEARLRSCGRTCPGVDLRVITANGQQASAGELGELVARGPGIMMGYWRDVEEQLPGHDTEVDETAAVLREGAFHTGDIGYQDPEGYFFIVDRAKEMIVSGGENVYSGEVEAAIYELPQVKEAAVFGIPDPKWGEIVAAAIVLRQGASLSAAEVIEYCRGRIAAYKLPRHIDFVLDELPKSGSGKILKRTLRERYWEGQPRRV</sequence>
<dbReference type="InterPro" id="IPR042099">
    <property type="entry name" value="ANL_N_sf"/>
</dbReference>
<dbReference type="GO" id="GO:0031956">
    <property type="term" value="F:medium-chain fatty acid-CoA ligase activity"/>
    <property type="evidence" value="ECO:0007669"/>
    <property type="project" value="TreeGrafter"/>
</dbReference>
<dbReference type="EMBL" id="CP042806">
    <property type="protein sequence ID" value="QEE28890.1"/>
    <property type="molecule type" value="Genomic_DNA"/>
</dbReference>
<dbReference type="InterPro" id="IPR045851">
    <property type="entry name" value="AMP-bd_C_sf"/>
</dbReference>
<dbReference type="PANTHER" id="PTHR43201">
    <property type="entry name" value="ACYL-COA SYNTHETASE"/>
    <property type="match status" value="1"/>
</dbReference>
<feature type="domain" description="AMP-binding enzyme C-terminal" evidence="4">
    <location>
        <begin position="412"/>
        <end position="488"/>
    </location>
</feature>
<dbReference type="Gene3D" id="3.40.50.12780">
    <property type="entry name" value="N-terminal domain of ligase-like"/>
    <property type="match status" value="1"/>
</dbReference>
<reference evidence="5 6" key="1">
    <citation type="submission" date="2019-08" db="EMBL/GenBank/DDBJ databases">
        <title>Complete genome sequence of Terriglobus albidus strain ORNL.</title>
        <authorList>
            <person name="Podar M."/>
        </authorList>
    </citation>
    <scope>NUCLEOTIDE SEQUENCE [LARGE SCALE GENOMIC DNA]</scope>
    <source>
        <strain evidence="5 6">ORNL</strain>
    </source>
</reference>
<dbReference type="PANTHER" id="PTHR43201:SF5">
    <property type="entry name" value="MEDIUM-CHAIN ACYL-COA LIGASE ACSF2, MITOCHONDRIAL"/>
    <property type="match status" value="1"/>
</dbReference>
<dbReference type="SUPFAM" id="SSF56801">
    <property type="entry name" value="Acetyl-CoA synthetase-like"/>
    <property type="match status" value="1"/>
</dbReference>
<dbReference type="AlphaFoldDB" id="A0A5B9EDQ0"/>
<organism evidence="5 6">
    <name type="scientific">Terriglobus albidus</name>
    <dbReference type="NCBI Taxonomy" id="1592106"/>
    <lineage>
        <taxon>Bacteria</taxon>
        <taxon>Pseudomonadati</taxon>
        <taxon>Acidobacteriota</taxon>
        <taxon>Terriglobia</taxon>
        <taxon>Terriglobales</taxon>
        <taxon>Acidobacteriaceae</taxon>
        <taxon>Terriglobus</taxon>
    </lineage>
</organism>
<name>A0A5B9EDQ0_9BACT</name>
<dbReference type="OrthoDB" id="9778383at2"/>
<dbReference type="KEGG" id="talb:FTW19_13315"/>
<keyword evidence="2 5" id="KW-0436">Ligase</keyword>
<accession>A0A5B9EDQ0</accession>
<dbReference type="Proteomes" id="UP000321820">
    <property type="component" value="Chromosome"/>
</dbReference>
<comment type="similarity">
    <text evidence="1">Belongs to the ATP-dependent AMP-binding enzyme family.</text>
</comment>
<evidence type="ECO:0000259" key="3">
    <source>
        <dbReference type="Pfam" id="PF00501"/>
    </source>
</evidence>
<protein>
    <submittedName>
        <fullName evidence="5">Long-chain fatty acid--CoA ligase</fullName>
    </submittedName>
</protein>
<dbReference type="InterPro" id="IPR020845">
    <property type="entry name" value="AMP-binding_CS"/>
</dbReference>
<evidence type="ECO:0000256" key="1">
    <source>
        <dbReference type="ARBA" id="ARBA00006432"/>
    </source>
</evidence>
<gene>
    <name evidence="5" type="ORF">FTW19_13315</name>
</gene>
<dbReference type="InterPro" id="IPR025110">
    <property type="entry name" value="AMP-bd_C"/>
</dbReference>
<dbReference type="Pfam" id="PF00501">
    <property type="entry name" value="AMP-binding"/>
    <property type="match status" value="1"/>
</dbReference>
<dbReference type="GO" id="GO:0006631">
    <property type="term" value="P:fatty acid metabolic process"/>
    <property type="evidence" value="ECO:0007669"/>
    <property type="project" value="TreeGrafter"/>
</dbReference>